<dbReference type="EMBL" id="CP115921">
    <property type="protein sequence ID" value="XCD18814.1"/>
    <property type="molecule type" value="Genomic_DNA"/>
</dbReference>
<gene>
    <name evidence="2" type="ORF">PG915_18895</name>
</gene>
<dbReference type="AlphaFoldDB" id="A0AAU8BR61"/>
<name>A0AAU8BR61_9VIBR</name>
<feature type="transmembrane region" description="Helical" evidence="1">
    <location>
        <begin position="43"/>
        <end position="63"/>
    </location>
</feature>
<feature type="transmembrane region" description="Helical" evidence="1">
    <location>
        <begin position="98"/>
        <end position="123"/>
    </location>
</feature>
<sequence length="174" mass="18625">MIDLFSVGQALGFLSFGLGISTFYQKDDRQLKISMLAFNINHLLHFLLLGSTVSAAAAGLSAARTLASIHTRSKLVAVFFIVVAGGFGYWIADGIGQLWSIFGTVIGTFSMFVLSGVAMRIGFLLGATCWLINNILVGSIGGTLLEATIIVTNLVTIYRLRKSSDLVVSKSQTQ</sequence>
<keyword evidence="1" id="KW-0812">Transmembrane</keyword>
<dbReference type="InterPro" id="IPR026267">
    <property type="entry name" value="YgjV"/>
</dbReference>
<dbReference type="KEGG" id="vck:PG915_18895"/>
<organism evidence="2">
    <name type="scientific">Vibrio chaetopteri</name>
    <dbReference type="NCBI Taxonomy" id="3016528"/>
    <lineage>
        <taxon>Bacteria</taxon>
        <taxon>Pseudomonadati</taxon>
        <taxon>Pseudomonadota</taxon>
        <taxon>Gammaproteobacteria</taxon>
        <taxon>Vibrionales</taxon>
        <taxon>Vibrionaceae</taxon>
        <taxon>Vibrio</taxon>
    </lineage>
</organism>
<protein>
    <submittedName>
        <fullName evidence="2">YgjV family protein</fullName>
    </submittedName>
</protein>
<feature type="transmembrane region" description="Helical" evidence="1">
    <location>
        <begin position="135"/>
        <end position="158"/>
    </location>
</feature>
<keyword evidence="1" id="KW-1133">Transmembrane helix</keyword>
<keyword evidence="1" id="KW-0472">Membrane</keyword>
<feature type="transmembrane region" description="Helical" evidence="1">
    <location>
        <begin position="75"/>
        <end position="92"/>
    </location>
</feature>
<evidence type="ECO:0000256" key="1">
    <source>
        <dbReference type="SAM" id="Phobius"/>
    </source>
</evidence>
<dbReference type="Pfam" id="PF10688">
    <property type="entry name" value="Imp-YgjV"/>
    <property type="match status" value="1"/>
</dbReference>
<proteinExistence type="predicted"/>
<evidence type="ECO:0000313" key="2">
    <source>
        <dbReference type="EMBL" id="XCD18814.1"/>
    </source>
</evidence>
<dbReference type="PIRSF" id="PIRSF011443">
    <property type="entry name" value="YgjV"/>
    <property type="match status" value="1"/>
</dbReference>
<reference evidence="2" key="1">
    <citation type="submission" date="2023-01" db="EMBL/GenBank/DDBJ databases">
        <title>Vibrio sp. CB1-14 genome sequencing.</title>
        <authorList>
            <person name="Otstavnykh N."/>
            <person name="Isaeva M."/>
            <person name="Meleshko D."/>
        </authorList>
    </citation>
    <scope>NUCLEOTIDE SEQUENCE</scope>
    <source>
        <strain evidence="2">CB1-14</strain>
    </source>
</reference>
<dbReference type="RefSeq" id="WP_353499956.1">
    <property type="nucleotide sequence ID" value="NZ_CP115921.1"/>
</dbReference>
<accession>A0AAU8BR61</accession>
<dbReference type="InterPro" id="IPR019629">
    <property type="entry name" value="Uncharacterised_HI1736/YgjV"/>
</dbReference>